<evidence type="ECO:0000259" key="6">
    <source>
        <dbReference type="Pfam" id="PF00849"/>
    </source>
</evidence>
<dbReference type="PANTHER" id="PTHR21600:SF87">
    <property type="entry name" value="RNA PSEUDOURIDYLATE SYNTHASE DOMAIN-CONTAINING PROTEIN 1"/>
    <property type="match status" value="1"/>
</dbReference>
<evidence type="ECO:0000256" key="4">
    <source>
        <dbReference type="ARBA" id="ARBA00033164"/>
    </source>
</evidence>
<evidence type="ECO:0000313" key="8">
    <source>
        <dbReference type="Proteomes" id="UP000621560"/>
    </source>
</evidence>
<dbReference type="Gene3D" id="3.30.2350.10">
    <property type="entry name" value="Pseudouridine synthase"/>
    <property type="match status" value="1"/>
</dbReference>
<dbReference type="InterPro" id="IPR020103">
    <property type="entry name" value="PsdUridine_synth_cat_dom_sf"/>
</dbReference>
<gene>
    <name evidence="7" type="ORF">IDH44_17300</name>
</gene>
<feature type="region of interest" description="Disordered" evidence="5">
    <location>
        <begin position="1"/>
        <end position="26"/>
    </location>
</feature>
<feature type="region of interest" description="Disordered" evidence="5">
    <location>
        <begin position="209"/>
        <end position="242"/>
    </location>
</feature>
<organism evidence="7 8">
    <name type="scientific">Paenibacillus sabuli</name>
    <dbReference type="NCBI Taxonomy" id="2772509"/>
    <lineage>
        <taxon>Bacteria</taxon>
        <taxon>Bacillati</taxon>
        <taxon>Bacillota</taxon>
        <taxon>Bacilli</taxon>
        <taxon>Bacillales</taxon>
        <taxon>Paenibacillaceae</taxon>
        <taxon>Paenibacillus</taxon>
    </lineage>
</organism>
<dbReference type="Proteomes" id="UP000621560">
    <property type="component" value="Unassembled WGS sequence"/>
</dbReference>
<keyword evidence="8" id="KW-1185">Reference proteome</keyword>
<name>A0A927BUA9_9BACL</name>
<evidence type="ECO:0000256" key="2">
    <source>
        <dbReference type="ARBA" id="ARBA00010876"/>
    </source>
</evidence>
<dbReference type="GO" id="GO:0140098">
    <property type="term" value="F:catalytic activity, acting on RNA"/>
    <property type="evidence" value="ECO:0007669"/>
    <property type="project" value="UniProtKB-ARBA"/>
</dbReference>
<accession>A0A927BUA9</accession>
<dbReference type="InterPro" id="IPR006145">
    <property type="entry name" value="PsdUridine_synth_RsuA/RluA"/>
</dbReference>
<comment type="similarity">
    <text evidence="2">Belongs to the pseudouridine synthase RluA family.</text>
</comment>
<reference evidence="7" key="1">
    <citation type="submission" date="2020-09" db="EMBL/GenBank/DDBJ databases">
        <title>A novel bacterium of genus Paenibacillus, isolated from South China Sea.</title>
        <authorList>
            <person name="Huang H."/>
            <person name="Mo K."/>
            <person name="Hu Y."/>
        </authorList>
    </citation>
    <scope>NUCLEOTIDE SEQUENCE</scope>
    <source>
        <strain evidence="7">IB182496</strain>
    </source>
</reference>
<evidence type="ECO:0000313" key="7">
    <source>
        <dbReference type="EMBL" id="MBD2846957.1"/>
    </source>
</evidence>
<feature type="compositionally biased region" description="Low complexity" evidence="5">
    <location>
        <begin position="8"/>
        <end position="26"/>
    </location>
</feature>
<evidence type="ECO:0000256" key="1">
    <source>
        <dbReference type="ARBA" id="ARBA00000073"/>
    </source>
</evidence>
<comment type="caution">
    <text evidence="7">The sequence shown here is derived from an EMBL/GenBank/DDBJ whole genome shotgun (WGS) entry which is preliminary data.</text>
</comment>
<sequence>MPSRHDAAASASRAPASSPASHAAAPLDDTPHIRVLHEDNHLLAVVKPPGVLSQADSSDGPDMLTLLKDDLKRRYAKPGNVYLGLVHRLDRPVGGVMLLARTSKAASRLSEAVRSRRFGKTYLAVVHGRPAEPSASLRHYLRKDSATNTVSAFSGPAEGAKEALLDYETVATADGLSLLRVRLHTGRPHQIRVQLTTIGCPLVGDRKYGPAGAGGNEGGGNERKPDGLRRHADEGRPGARSAAIDAGIREPALWSAVIEVEHPTTREPLLLRCAPPRVEPWLRWPAELLESAARPLL</sequence>
<evidence type="ECO:0000256" key="5">
    <source>
        <dbReference type="SAM" id="MobiDB-lite"/>
    </source>
</evidence>
<comment type="catalytic activity">
    <reaction evidence="1">
        <text>a uridine in RNA = a pseudouridine in RNA</text>
        <dbReference type="Rhea" id="RHEA:48348"/>
        <dbReference type="Rhea" id="RHEA-COMP:12068"/>
        <dbReference type="Rhea" id="RHEA-COMP:12069"/>
        <dbReference type="ChEBI" id="CHEBI:65314"/>
        <dbReference type="ChEBI" id="CHEBI:65315"/>
    </reaction>
</comment>
<dbReference type="PANTHER" id="PTHR21600">
    <property type="entry name" value="MITOCHONDRIAL RNA PSEUDOURIDINE SYNTHASE"/>
    <property type="match status" value="1"/>
</dbReference>
<dbReference type="CDD" id="cd02869">
    <property type="entry name" value="PseudoU_synth_RluA_like"/>
    <property type="match status" value="1"/>
</dbReference>
<dbReference type="InterPro" id="IPR050188">
    <property type="entry name" value="RluA_PseudoU_synthase"/>
</dbReference>
<dbReference type="EMBL" id="JACXIZ010000029">
    <property type="protein sequence ID" value="MBD2846957.1"/>
    <property type="molecule type" value="Genomic_DNA"/>
</dbReference>
<feature type="domain" description="Pseudouridine synthase RsuA/RluA-like" evidence="6">
    <location>
        <begin position="41"/>
        <end position="195"/>
    </location>
</feature>
<feature type="compositionally biased region" description="Basic and acidic residues" evidence="5">
    <location>
        <begin position="220"/>
        <end position="237"/>
    </location>
</feature>
<evidence type="ECO:0000256" key="3">
    <source>
        <dbReference type="ARBA" id="ARBA00031870"/>
    </source>
</evidence>
<protein>
    <recommendedName>
        <fullName evidence="3">RNA pseudouridylate synthase</fullName>
    </recommendedName>
    <alternativeName>
        <fullName evidence="4">RNA-uridine isomerase</fullName>
    </alternativeName>
</protein>
<dbReference type="AlphaFoldDB" id="A0A927BUA9"/>
<proteinExistence type="inferred from homology"/>
<dbReference type="GO" id="GO:0009982">
    <property type="term" value="F:pseudouridine synthase activity"/>
    <property type="evidence" value="ECO:0007669"/>
    <property type="project" value="InterPro"/>
</dbReference>
<dbReference type="Pfam" id="PF00849">
    <property type="entry name" value="PseudoU_synth_2"/>
    <property type="match status" value="1"/>
</dbReference>
<dbReference type="GO" id="GO:0000455">
    <property type="term" value="P:enzyme-directed rRNA pseudouridine synthesis"/>
    <property type="evidence" value="ECO:0007669"/>
    <property type="project" value="TreeGrafter"/>
</dbReference>
<dbReference type="GO" id="GO:0003723">
    <property type="term" value="F:RNA binding"/>
    <property type="evidence" value="ECO:0007669"/>
    <property type="project" value="InterPro"/>
</dbReference>
<dbReference type="SUPFAM" id="SSF55120">
    <property type="entry name" value="Pseudouridine synthase"/>
    <property type="match status" value="1"/>
</dbReference>